<organism evidence="1 2">
    <name type="scientific">Ogataea philodendri</name>
    <dbReference type="NCBI Taxonomy" id="1378263"/>
    <lineage>
        <taxon>Eukaryota</taxon>
        <taxon>Fungi</taxon>
        <taxon>Dikarya</taxon>
        <taxon>Ascomycota</taxon>
        <taxon>Saccharomycotina</taxon>
        <taxon>Pichiomycetes</taxon>
        <taxon>Pichiales</taxon>
        <taxon>Pichiaceae</taxon>
        <taxon>Ogataea</taxon>
    </lineage>
</organism>
<dbReference type="RefSeq" id="XP_046059528.1">
    <property type="nucleotide sequence ID" value="XM_046206899.1"/>
</dbReference>
<evidence type="ECO:0000313" key="1">
    <source>
        <dbReference type="EMBL" id="KAH3662439.1"/>
    </source>
</evidence>
<accession>A0A9P8NZQ1</accession>
<evidence type="ECO:0000313" key="2">
    <source>
        <dbReference type="Proteomes" id="UP000769157"/>
    </source>
</evidence>
<comment type="caution">
    <text evidence="1">The sequence shown here is derived from an EMBL/GenBank/DDBJ whole genome shotgun (WGS) entry which is preliminary data.</text>
</comment>
<gene>
    <name evidence="1" type="ORF">OGAPHI_005691</name>
</gene>
<dbReference type="EMBL" id="JAEUBE010000378">
    <property type="protein sequence ID" value="KAH3662439.1"/>
    <property type="molecule type" value="Genomic_DNA"/>
</dbReference>
<protein>
    <submittedName>
        <fullName evidence="1">Uncharacterized protein</fullName>
    </submittedName>
</protein>
<reference evidence="1" key="2">
    <citation type="submission" date="2021-01" db="EMBL/GenBank/DDBJ databases">
        <authorList>
            <person name="Schikora-Tamarit M.A."/>
        </authorList>
    </citation>
    <scope>NUCLEOTIDE SEQUENCE</scope>
    <source>
        <strain evidence="1">CBS6075</strain>
    </source>
</reference>
<reference evidence="1" key="1">
    <citation type="journal article" date="2021" name="Open Biol.">
        <title>Shared evolutionary footprints suggest mitochondrial oxidative damage underlies multiple complex I losses in fungi.</title>
        <authorList>
            <person name="Schikora-Tamarit M.A."/>
            <person name="Marcet-Houben M."/>
            <person name="Nosek J."/>
            <person name="Gabaldon T."/>
        </authorList>
    </citation>
    <scope>NUCLEOTIDE SEQUENCE</scope>
    <source>
        <strain evidence="1">CBS6075</strain>
    </source>
</reference>
<proteinExistence type="predicted"/>
<dbReference type="AlphaFoldDB" id="A0A9P8NZQ1"/>
<sequence length="167" mass="18582">MDDVDESVDDEVPFTRLLALSTPTSRDPCEAIPDGTCTNTAGSMIDTVINDPLEKILLNDLSKRVYALLTSPIMKHPNVALNSVCNLKCRPEKYVTTYPDPEINTMIGNWLHDDWLISARPMVNSGTSRILHAGWTLDVQLVWETAPRSIHPYNAAPNVIPNDIINE</sequence>
<name>A0A9P8NZQ1_9ASCO</name>
<dbReference type="Proteomes" id="UP000769157">
    <property type="component" value="Unassembled WGS sequence"/>
</dbReference>
<dbReference type="GeneID" id="70237655"/>
<keyword evidence="2" id="KW-1185">Reference proteome</keyword>